<evidence type="ECO:0000313" key="14">
    <source>
        <dbReference type="Proteomes" id="UP000053309"/>
    </source>
</evidence>
<feature type="coiled-coil region" evidence="11">
    <location>
        <begin position="354"/>
        <end position="395"/>
    </location>
</feature>
<dbReference type="GO" id="GO:0005814">
    <property type="term" value="C:centriole"/>
    <property type="evidence" value="ECO:0007669"/>
    <property type="project" value="UniProtKB-SubCell"/>
</dbReference>
<feature type="region of interest" description="Disordered" evidence="12">
    <location>
        <begin position="750"/>
        <end position="800"/>
    </location>
</feature>
<organism evidence="13 14">
    <name type="scientific">Balearica regulorum gibbericeps</name>
    <name type="common">East African grey crowned-crane</name>
    <dbReference type="NCBI Taxonomy" id="100784"/>
    <lineage>
        <taxon>Eukaryota</taxon>
        <taxon>Metazoa</taxon>
        <taxon>Chordata</taxon>
        <taxon>Craniata</taxon>
        <taxon>Vertebrata</taxon>
        <taxon>Euteleostomi</taxon>
        <taxon>Archelosauria</taxon>
        <taxon>Archosauria</taxon>
        <taxon>Dinosauria</taxon>
        <taxon>Saurischia</taxon>
        <taxon>Theropoda</taxon>
        <taxon>Coelurosauria</taxon>
        <taxon>Aves</taxon>
        <taxon>Neognathae</taxon>
        <taxon>Neoaves</taxon>
        <taxon>Gruiformes</taxon>
        <taxon>Gruidae</taxon>
        <taxon>Balearica</taxon>
    </lineage>
</organism>
<dbReference type="Proteomes" id="UP000053309">
    <property type="component" value="Unassembled WGS sequence"/>
</dbReference>
<evidence type="ECO:0000256" key="6">
    <source>
        <dbReference type="ARBA" id="ARBA00022776"/>
    </source>
</evidence>
<dbReference type="Pfam" id="PF15678">
    <property type="entry name" value="SPICE"/>
    <property type="match status" value="1"/>
</dbReference>
<feature type="non-terminal residue" evidence="13">
    <location>
        <position position="813"/>
    </location>
</feature>
<evidence type="ECO:0000256" key="1">
    <source>
        <dbReference type="ARBA" id="ARBA00004114"/>
    </source>
</evidence>
<comment type="subcellular location">
    <subcellularLocation>
        <location evidence="1">Cytoplasm</location>
        <location evidence="1">Cytoskeleton</location>
        <location evidence="1">Microtubule organizing center</location>
        <location evidence="1">Centrosome</location>
        <location evidence="1">Centriole</location>
    </subcellularLocation>
    <subcellularLocation>
        <location evidence="2">Cytoplasm</location>
        <location evidence="2">Cytoskeleton</location>
        <location evidence="2">Spindle</location>
    </subcellularLocation>
</comment>
<dbReference type="EMBL" id="KL482338">
    <property type="protein sequence ID" value="KFO08405.1"/>
    <property type="molecule type" value="Genomic_DNA"/>
</dbReference>
<feature type="compositionally biased region" description="Polar residues" evidence="12">
    <location>
        <begin position="565"/>
        <end position="585"/>
    </location>
</feature>
<proteinExistence type="predicted"/>
<feature type="compositionally biased region" description="Basic and acidic residues" evidence="12">
    <location>
        <begin position="590"/>
        <end position="601"/>
    </location>
</feature>
<feature type="compositionally biased region" description="Basic and acidic residues" evidence="12">
    <location>
        <begin position="554"/>
        <end position="564"/>
    </location>
</feature>
<feature type="non-terminal residue" evidence="13">
    <location>
        <position position="1"/>
    </location>
</feature>
<dbReference type="GO" id="GO:0005813">
    <property type="term" value="C:centrosome"/>
    <property type="evidence" value="ECO:0007669"/>
    <property type="project" value="TreeGrafter"/>
</dbReference>
<reference evidence="13 14" key="1">
    <citation type="submission" date="2014-04" db="EMBL/GenBank/DDBJ databases">
        <title>Genome evolution of avian class.</title>
        <authorList>
            <person name="Zhang G."/>
            <person name="Li C."/>
        </authorList>
    </citation>
    <scope>NUCLEOTIDE SEQUENCE [LARGE SCALE GENOMIC DNA]</scope>
    <source>
        <strain evidence="13">BGI_N312</strain>
    </source>
</reference>
<evidence type="ECO:0000256" key="10">
    <source>
        <dbReference type="ARBA" id="ARBA00030722"/>
    </source>
</evidence>
<feature type="coiled-coil region" evidence="11">
    <location>
        <begin position="681"/>
        <end position="708"/>
    </location>
</feature>
<evidence type="ECO:0000256" key="4">
    <source>
        <dbReference type="ARBA" id="ARBA00022490"/>
    </source>
</evidence>
<keyword evidence="8" id="KW-0206">Cytoskeleton</keyword>
<evidence type="ECO:0000256" key="7">
    <source>
        <dbReference type="ARBA" id="ARBA00023054"/>
    </source>
</evidence>
<dbReference type="InterPro" id="IPR031387">
    <property type="entry name" value="SPICE1"/>
</dbReference>
<feature type="region of interest" description="Disordered" evidence="12">
    <location>
        <begin position="553"/>
        <end position="612"/>
    </location>
</feature>
<keyword evidence="4" id="KW-0963">Cytoplasm</keyword>
<evidence type="ECO:0000256" key="8">
    <source>
        <dbReference type="ARBA" id="ARBA00023212"/>
    </source>
</evidence>
<dbReference type="PANTHER" id="PTHR31167">
    <property type="entry name" value="SPINDLE AND CENTRIOLE ASSOCIATED PROTEIN 1 SPICE1"/>
    <property type="match status" value="1"/>
</dbReference>
<dbReference type="GO" id="GO:0051310">
    <property type="term" value="P:metaphase chromosome alignment"/>
    <property type="evidence" value="ECO:0007669"/>
    <property type="project" value="TreeGrafter"/>
</dbReference>
<feature type="compositionally biased region" description="Polar residues" evidence="12">
    <location>
        <begin position="665"/>
        <end position="677"/>
    </location>
</feature>
<evidence type="ECO:0000256" key="12">
    <source>
        <dbReference type="SAM" id="MobiDB-lite"/>
    </source>
</evidence>
<feature type="compositionally biased region" description="Polar residues" evidence="12">
    <location>
        <begin position="758"/>
        <end position="792"/>
    </location>
</feature>
<gene>
    <name evidence="13" type="ORF">N312_12441</name>
</gene>
<protein>
    <recommendedName>
        <fullName evidence="3">Spindle and centriole-associated protein 1</fullName>
    </recommendedName>
    <alternativeName>
        <fullName evidence="10">Coiled-coil domain-containing protein 52</fullName>
    </alternativeName>
</protein>
<evidence type="ECO:0000256" key="5">
    <source>
        <dbReference type="ARBA" id="ARBA00022618"/>
    </source>
</evidence>
<dbReference type="GO" id="GO:0051301">
    <property type="term" value="P:cell division"/>
    <property type="evidence" value="ECO:0007669"/>
    <property type="project" value="UniProtKB-KW"/>
</dbReference>
<dbReference type="GO" id="GO:0005819">
    <property type="term" value="C:spindle"/>
    <property type="evidence" value="ECO:0007669"/>
    <property type="project" value="UniProtKB-SubCell"/>
</dbReference>
<feature type="region of interest" description="Disordered" evidence="12">
    <location>
        <begin position="272"/>
        <end position="293"/>
    </location>
</feature>
<evidence type="ECO:0000313" key="13">
    <source>
        <dbReference type="EMBL" id="KFO08405.1"/>
    </source>
</evidence>
<keyword evidence="7 11" id="KW-0175">Coiled coil</keyword>
<keyword evidence="5" id="KW-0132">Cell division</keyword>
<evidence type="ECO:0000256" key="11">
    <source>
        <dbReference type="SAM" id="Coils"/>
    </source>
</evidence>
<keyword evidence="14" id="KW-1185">Reference proteome</keyword>
<keyword evidence="6" id="KW-0498">Mitosis</keyword>
<evidence type="ECO:0000256" key="3">
    <source>
        <dbReference type="ARBA" id="ARBA00018313"/>
    </source>
</evidence>
<accession>A0A087V713</accession>
<name>A0A087V713_BALRE</name>
<sequence>STVHDLTVHRATPEDILRRHEIHKSKNKVLAHLELQEKALKRKWKKQKQLAADSSEKRKLTLMREILSDQYHLQDVLERSDQVMAVAKDLFGDAPRTRTGFPNVTMAPNCDLESSQGPIVQKGHPPTQLSILSESVMDSQALNEVEEEVLSIYQSEDGHRDSLNFKSSINSGRLLQLLREENSLVNSQLWAEKDMRKTTLSQESNVPLTPTTVSPSLDQSALNDTSVVKRIHSRLQNEDEEETVDSTYTVRQVLNPNSRKQKQIAAKMKRKQTAHNFARQRRDDSPANSIPIDLRRDNKSSLDVLNRMMHEVEHELEEYERCTGREVQKTERSEGLTGFTLSLVNALCRLMRYLKESEMQLREKEMMRQQHEEMLNEHRELIDALTAEILLVREENSTIQKKLQQYMMVTDEQLISLTEAYKGLLLVEPRREQSPNNFGIASKGPVNGQEKPDLSNFEPRTDAGNRENMLQFPQEELPFKFSLRPGASGGAGTGRSLPAHIFQPAVLLSPPRQKSNQELSPLQNGEISLAVVDLAETQSYSLLELTAISQSPENIEREPCKERSSPSSLGTQSTTKENCLISQRQPVPPADKDLESSHEKISLSCPGDTRKNSTAEELFQNSDLLGQIAELTRQNSLIKAQLSKFRGFSEDTSDCLHQPDPKRNASPSPDSSQGQTHLVVTKSLEERIAELNRQSTEARDKLLQLIDQQKLAAADMVPPMTSPVLPPSLNYTENARRTIEVSLPMAVAMDSSKEDSVSPASMTSIRRSVGDSSKPCSPLSATSESVKITPVSQRPKVEKQKEEGWFALSMHVM</sequence>
<feature type="region of interest" description="Disordered" evidence="12">
    <location>
        <begin position="650"/>
        <end position="677"/>
    </location>
</feature>
<evidence type="ECO:0000256" key="2">
    <source>
        <dbReference type="ARBA" id="ARBA00004186"/>
    </source>
</evidence>
<dbReference type="GO" id="GO:0046599">
    <property type="term" value="P:regulation of centriole replication"/>
    <property type="evidence" value="ECO:0007669"/>
    <property type="project" value="TreeGrafter"/>
</dbReference>
<dbReference type="PANTHER" id="PTHR31167:SF3">
    <property type="entry name" value="SPINDLE AND CENTRIOLE-ASSOCIATED PROTEIN 1"/>
    <property type="match status" value="1"/>
</dbReference>
<dbReference type="AlphaFoldDB" id="A0A087V713"/>
<evidence type="ECO:0000256" key="9">
    <source>
        <dbReference type="ARBA" id="ARBA00023306"/>
    </source>
</evidence>
<dbReference type="GO" id="GO:0090307">
    <property type="term" value="P:mitotic spindle assembly"/>
    <property type="evidence" value="ECO:0007669"/>
    <property type="project" value="InterPro"/>
</dbReference>
<keyword evidence="9" id="KW-0131">Cell cycle</keyword>